<dbReference type="AlphaFoldDB" id="A0A9Q3CEB0"/>
<name>A0A9Q3CEB0_9BASI</name>
<feature type="region of interest" description="Disordered" evidence="1">
    <location>
        <begin position="261"/>
        <end position="294"/>
    </location>
</feature>
<protein>
    <submittedName>
        <fullName evidence="2">Uncharacterized protein</fullName>
    </submittedName>
</protein>
<organism evidence="2 3">
    <name type="scientific">Austropuccinia psidii MF-1</name>
    <dbReference type="NCBI Taxonomy" id="1389203"/>
    <lineage>
        <taxon>Eukaryota</taxon>
        <taxon>Fungi</taxon>
        <taxon>Dikarya</taxon>
        <taxon>Basidiomycota</taxon>
        <taxon>Pucciniomycotina</taxon>
        <taxon>Pucciniomycetes</taxon>
        <taxon>Pucciniales</taxon>
        <taxon>Sphaerophragmiaceae</taxon>
        <taxon>Austropuccinia</taxon>
    </lineage>
</organism>
<dbReference type="Proteomes" id="UP000765509">
    <property type="component" value="Unassembled WGS sequence"/>
</dbReference>
<reference evidence="2" key="1">
    <citation type="submission" date="2021-03" db="EMBL/GenBank/DDBJ databases">
        <title>Draft genome sequence of rust myrtle Austropuccinia psidii MF-1, a brazilian biotype.</title>
        <authorList>
            <person name="Quecine M.C."/>
            <person name="Pachon D.M.R."/>
            <person name="Bonatelli M.L."/>
            <person name="Correr F.H."/>
            <person name="Franceschini L.M."/>
            <person name="Leite T.F."/>
            <person name="Margarido G.R.A."/>
            <person name="Almeida C.A."/>
            <person name="Ferrarezi J.A."/>
            <person name="Labate C.A."/>
        </authorList>
    </citation>
    <scope>NUCLEOTIDE SEQUENCE</scope>
    <source>
        <strain evidence="2">MF-1</strain>
    </source>
</reference>
<accession>A0A9Q3CEB0</accession>
<evidence type="ECO:0000256" key="1">
    <source>
        <dbReference type="SAM" id="MobiDB-lite"/>
    </source>
</evidence>
<comment type="caution">
    <text evidence="2">The sequence shown here is derived from an EMBL/GenBank/DDBJ whole genome shotgun (WGS) entry which is preliminary data.</text>
</comment>
<sequence>MGQPNLMLYSLVIQQPDPLFKLNQPAVMLLVMLADKHTGNACSLSDPSSHAARGVPAQDALVRTPLWSMMMKFFLSGNGHRDPKQANGNDSGQLALSLPVFPCPSDSCFPPRPERSDYLDNEGWRWQEDIRALADRHHVLSPMGFKRQKQNPLNLPNKTHLFHVCLASKPCGNPLQAQVAPDVRRTYPVNPPNTMSYLFLAQVHPPNNLRTFWLEFTVLRPTLMIPRAIVHKSFNRISLEHSCLLHMIPFVVAPGILGGTNKPPSPGTGGLSKGGHHQDSLQMSRKKNSSYSIL</sequence>
<dbReference type="EMBL" id="AVOT02006253">
    <property type="protein sequence ID" value="MBW0481127.1"/>
    <property type="molecule type" value="Genomic_DNA"/>
</dbReference>
<proteinExistence type="predicted"/>
<evidence type="ECO:0000313" key="2">
    <source>
        <dbReference type="EMBL" id="MBW0481127.1"/>
    </source>
</evidence>
<gene>
    <name evidence="2" type="ORF">O181_020842</name>
</gene>
<keyword evidence="3" id="KW-1185">Reference proteome</keyword>
<evidence type="ECO:0000313" key="3">
    <source>
        <dbReference type="Proteomes" id="UP000765509"/>
    </source>
</evidence>